<dbReference type="AlphaFoldDB" id="N6VPX7"/>
<dbReference type="GO" id="GO:0016301">
    <property type="term" value="F:kinase activity"/>
    <property type="evidence" value="ECO:0007669"/>
    <property type="project" value="UniProtKB-KW"/>
</dbReference>
<accession>N6VPX7</accession>
<feature type="domain" description="6-hydroxymethylpterin diphosphokinase MptE-like" evidence="6">
    <location>
        <begin position="39"/>
        <end position="190"/>
    </location>
</feature>
<comment type="function">
    <text evidence="5">Catalyzes the transfer of diphosphate from ATP to 6-hydroxymethyl-7,8-dihydropterin (6-HMD), leading to 6-hydroxymethyl-7,8-dihydropterin diphosphate (6-HMDP).</text>
</comment>
<keyword evidence="3 5" id="KW-0418">Kinase</keyword>
<gene>
    <name evidence="5" type="primary">mptE</name>
    <name evidence="7" type="ORF">J422_04890</name>
</gene>
<comment type="cofactor">
    <cofactor evidence="5">
        <name>Mg(2+)</name>
        <dbReference type="ChEBI" id="CHEBI:18420"/>
    </cofactor>
</comment>
<dbReference type="PANTHER" id="PTHR39648">
    <property type="entry name" value="6-HYDROXYMETHYL-7,8-DIHYDROPTERIN PYROPHOSPHOKINASE"/>
    <property type="match status" value="1"/>
</dbReference>
<evidence type="ECO:0000313" key="7">
    <source>
        <dbReference type="EMBL" id="ENN95950.1"/>
    </source>
</evidence>
<evidence type="ECO:0000256" key="4">
    <source>
        <dbReference type="ARBA" id="ARBA00022840"/>
    </source>
</evidence>
<comment type="catalytic activity">
    <reaction evidence="5">
        <text>6-hydroxymethyl-7,8-dihydropterin + ATP = (7,8-dihydropterin-6-yl)methyl diphosphate + AMP + H(+)</text>
        <dbReference type="Rhea" id="RHEA:11412"/>
        <dbReference type="ChEBI" id="CHEBI:15378"/>
        <dbReference type="ChEBI" id="CHEBI:30616"/>
        <dbReference type="ChEBI" id="CHEBI:44841"/>
        <dbReference type="ChEBI" id="CHEBI:72950"/>
        <dbReference type="ChEBI" id="CHEBI:456215"/>
        <dbReference type="EC" id="2.7.6.3"/>
    </reaction>
</comment>
<organism evidence="7 8">
    <name type="scientific">Methanocaldococcus villosus KIN24-T80</name>
    <dbReference type="NCBI Taxonomy" id="1069083"/>
    <lineage>
        <taxon>Archaea</taxon>
        <taxon>Methanobacteriati</taxon>
        <taxon>Methanobacteriota</taxon>
        <taxon>Methanomada group</taxon>
        <taxon>Methanococci</taxon>
        <taxon>Methanococcales</taxon>
        <taxon>Methanocaldococcaceae</taxon>
        <taxon>Methanocaldococcus</taxon>
    </lineage>
</organism>
<dbReference type="PATRIC" id="fig|1069083.5.peg.958"/>
<dbReference type="GO" id="GO:0009229">
    <property type="term" value="P:thiamine diphosphate biosynthetic process"/>
    <property type="evidence" value="ECO:0007669"/>
    <property type="project" value="InterPro"/>
</dbReference>
<keyword evidence="4 5" id="KW-0067">ATP-binding</keyword>
<proteinExistence type="inferred from homology"/>
<dbReference type="GO" id="GO:0004788">
    <property type="term" value="F:thiamine diphosphokinase activity"/>
    <property type="evidence" value="ECO:0007669"/>
    <property type="project" value="InterPro"/>
</dbReference>
<dbReference type="InterPro" id="IPR027510">
    <property type="entry name" value="HMPDK_MptE"/>
</dbReference>
<protein>
    <recommendedName>
        <fullName evidence="5">6-hydroxymethyl-7,8-dihydropterin pyrophosphokinase</fullName>
        <shortName evidence="5">HPPK</shortName>
        <ecNumber evidence="5">2.7.6.3</ecNumber>
    </recommendedName>
    <alternativeName>
        <fullName evidence="5">2-amino-4-hydroxy-6-hydroxymethyldihydropteridine pyrophosphokinase</fullName>
    </alternativeName>
    <alternativeName>
        <fullName evidence="5">6-hydroxymethyl-7,8-dihydropterin diphosphokinase</fullName>
        <shortName evidence="5">6-HMPDK</shortName>
    </alternativeName>
    <alternativeName>
        <fullName evidence="5">7,8-dihydro-6-hydroxymethylpterin diphosphokinase</fullName>
    </alternativeName>
    <alternativeName>
        <fullName evidence="5">7,8-dihydro-6-hydroxymethylpterin pyrophosphokinase</fullName>
        <shortName evidence="5">PPPK</shortName>
    </alternativeName>
</protein>
<comment type="similarity">
    <text evidence="5">Belongs to the archaeal 6-HMPDK family.</text>
</comment>
<keyword evidence="5" id="KW-0460">Magnesium</keyword>
<dbReference type="GO" id="GO:2001118">
    <property type="term" value="P:tetrahydromethanopterin biosynthetic process"/>
    <property type="evidence" value="ECO:0007669"/>
    <property type="project" value="UniProtKB-UniRule"/>
</dbReference>
<dbReference type="InterPro" id="IPR002826">
    <property type="entry name" value="MptE-like"/>
</dbReference>
<dbReference type="SUPFAM" id="SSF63999">
    <property type="entry name" value="Thiamin pyrophosphokinase, catalytic domain"/>
    <property type="match status" value="1"/>
</dbReference>
<evidence type="ECO:0000259" key="6">
    <source>
        <dbReference type="Pfam" id="PF01973"/>
    </source>
</evidence>
<dbReference type="GO" id="GO:0003848">
    <property type="term" value="F:2-amino-4-hydroxy-6-hydroxymethyldihydropteridine diphosphokinase activity"/>
    <property type="evidence" value="ECO:0007669"/>
    <property type="project" value="UniProtKB-UniRule"/>
</dbReference>
<evidence type="ECO:0000256" key="1">
    <source>
        <dbReference type="ARBA" id="ARBA00022679"/>
    </source>
</evidence>
<evidence type="ECO:0000256" key="2">
    <source>
        <dbReference type="ARBA" id="ARBA00022741"/>
    </source>
</evidence>
<keyword evidence="8" id="KW-1185">Reference proteome</keyword>
<comment type="caution">
    <text evidence="7">The sequence shown here is derived from an EMBL/GenBank/DDBJ whole genome shotgun (WGS) entry which is preliminary data.</text>
</comment>
<dbReference type="PANTHER" id="PTHR39648:SF1">
    <property type="entry name" value="6-HYDROXYMETHYL-7,8-DIHYDROPTERIN PYROPHOSPHOKINASE"/>
    <property type="match status" value="1"/>
</dbReference>
<evidence type="ECO:0000256" key="5">
    <source>
        <dbReference type="HAMAP-Rule" id="MF_02131"/>
    </source>
</evidence>
<dbReference type="InterPro" id="IPR036759">
    <property type="entry name" value="TPK_catalytic_sf"/>
</dbReference>
<evidence type="ECO:0000256" key="3">
    <source>
        <dbReference type="ARBA" id="ARBA00022777"/>
    </source>
</evidence>
<keyword evidence="1 5" id="KW-0808">Transferase</keyword>
<dbReference type="Proteomes" id="UP000053695">
    <property type="component" value="Unassembled WGS sequence"/>
</dbReference>
<dbReference type="HAMAP" id="MF_02131">
    <property type="entry name" value="HMPDK_arch"/>
    <property type="match status" value="1"/>
</dbReference>
<sequence>MYMDDREWEKIYNKIIEDFNFDKEKDVEAAKILSSFFKEKPDVKILEKMIKGKEVFIFGAGPSLKRHVKILKNIKKCQPIIVADGACKAFLEEGIIPDIIVSDLDGDIESLIECNKKGAIVVLHAHGDNIDKIKKYFHKLKNVIPTTQIPEYKKYKLYNFYGFTDGDRCCYLAYYFKAKKLILGGMDFGEYVTKYSRPEIKGEIEKADNIKAKKLRYAEYLINLLKDKIEIVFLP</sequence>
<dbReference type="STRING" id="1069083.GCA_000371805_00513"/>
<dbReference type="Pfam" id="PF01973">
    <property type="entry name" value="MptE-like"/>
    <property type="match status" value="1"/>
</dbReference>
<comment type="pathway">
    <text evidence="5">Cofactor biosynthesis; 5,6,7,8-tetrahydromethanopterin biosynthesis.</text>
</comment>
<dbReference type="GO" id="GO:0000287">
    <property type="term" value="F:magnesium ion binding"/>
    <property type="evidence" value="ECO:0007669"/>
    <property type="project" value="UniProtKB-UniRule"/>
</dbReference>
<name>N6VPX7_9EURY</name>
<dbReference type="RefSeq" id="WP_004592071.1">
    <property type="nucleotide sequence ID" value="NZ_APMM01000031.1"/>
</dbReference>
<dbReference type="GO" id="GO:0005524">
    <property type="term" value="F:ATP binding"/>
    <property type="evidence" value="ECO:0007669"/>
    <property type="project" value="UniProtKB-UniRule"/>
</dbReference>
<reference evidence="7 8" key="1">
    <citation type="journal article" date="2013" name="Genome Announc.">
        <title>Draft Genome Sequence of a Highly Flagellated, Fast-Swimming Archaeon, Methanocaldococcus villosus Strain KIN24-T80 (DSM 22612).</title>
        <authorList>
            <person name="Thennarasu S."/>
            <person name="Polireddy D."/>
            <person name="Antony A."/>
            <person name="Yada M.R."/>
            <person name="Algarawi S."/>
            <person name="Sivakumar N."/>
        </authorList>
    </citation>
    <scope>NUCLEOTIDE SEQUENCE [LARGE SCALE GENOMIC DNA]</scope>
    <source>
        <strain evidence="7 8">KIN24-T80</strain>
    </source>
</reference>
<dbReference type="EC" id="2.7.6.3" evidence="5"/>
<dbReference type="Gene3D" id="3.40.50.10240">
    <property type="entry name" value="Thiamin pyrophosphokinase, catalytic domain"/>
    <property type="match status" value="1"/>
</dbReference>
<dbReference type="EMBL" id="APMM01000031">
    <property type="protein sequence ID" value="ENN95950.1"/>
    <property type="molecule type" value="Genomic_DNA"/>
</dbReference>
<evidence type="ECO:0000313" key="8">
    <source>
        <dbReference type="Proteomes" id="UP000053695"/>
    </source>
</evidence>
<dbReference type="UniPathway" id="UPA00065"/>
<keyword evidence="2 5" id="KW-0547">Nucleotide-binding</keyword>